<dbReference type="InterPro" id="IPR023997">
    <property type="entry name" value="TonB-dep_OMP_SusC/RagA_CS"/>
</dbReference>
<dbReference type="PANTHER" id="PTHR30069:SF28">
    <property type="entry name" value="TONB-DEPENDENT RECEPTOR YNCD-RELATED"/>
    <property type="match status" value="1"/>
</dbReference>
<evidence type="ECO:0000313" key="13">
    <source>
        <dbReference type="EMBL" id="RGM91020.1"/>
    </source>
</evidence>
<dbReference type="Gene3D" id="2.40.170.20">
    <property type="entry name" value="TonB-dependent receptor, beta-barrel domain"/>
    <property type="match status" value="1"/>
</dbReference>
<dbReference type="GO" id="GO:0015344">
    <property type="term" value="F:siderophore uptake transmembrane transporter activity"/>
    <property type="evidence" value="ECO:0007669"/>
    <property type="project" value="TreeGrafter"/>
</dbReference>
<dbReference type="NCBIfam" id="TIGR04056">
    <property type="entry name" value="OMP_RagA_SusC"/>
    <property type="match status" value="1"/>
</dbReference>
<evidence type="ECO:0000256" key="2">
    <source>
        <dbReference type="ARBA" id="ARBA00022448"/>
    </source>
</evidence>
<evidence type="ECO:0000256" key="10">
    <source>
        <dbReference type="SAM" id="SignalP"/>
    </source>
</evidence>
<keyword evidence="4 8" id="KW-0812">Transmembrane</keyword>
<keyword evidence="5 9" id="KW-0798">TonB box</keyword>
<evidence type="ECO:0000259" key="12">
    <source>
        <dbReference type="Pfam" id="PF07715"/>
    </source>
</evidence>
<dbReference type="InterPro" id="IPR037066">
    <property type="entry name" value="Plug_dom_sf"/>
</dbReference>
<comment type="subcellular location">
    <subcellularLocation>
        <location evidence="1 8">Cell outer membrane</location>
        <topology evidence="1 8">Multi-pass membrane protein</topology>
    </subcellularLocation>
</comment>
<keyword evidence="10" id="KW-0732">Signal</keyword>
<dbReference type="RefSeq" id="WP_117701923.1">
    <property type="nucleotide sequence ID" value="NZ_DBFVRS010000020.1"/>
</dbReference>
<dbReference type="Pfam" id="PF07715">
    <property type="entry name" value="Plug"/>
    <property type="match status" value="1"/>
</dbReference>
<comment type="similarity">
    <text evidence="8 9">Belongs to the TonB-dependent receptor family.</text>
</comment>
<dbReference type="InterPro" id="IPR012910">
    <property type="entry name" value="Plug_dom"/>
</dbReference>
<dbReference type="Proteomes" id="UP000260814">
    <property type="component" value="Unassembled WGS sequence"/>
</dbReference>
<reference evidence="13 14" key="1">
    <citation type="submission" date="2018-08" db="EMBL/GenBank/DDBJ databases">
        <title>A genome reference for cultivated species of the human gut microbiota.</title>
        <authorList>
            <person name="Zou Y."/>
            <person name="Xue W."/>
            <person name="Luo G."/>
        </authorList>
    </citation>
    <scope>NUCLEOTIDE SEQUENCE [LARGE SCALE GENOMIC DNA]</scope>
    <source>
        <strain evidence="13 14">OM06-2</strain>
    </source>
</reference>
<feature type="domain" description="TonB-dependent receptor plug" evidence="12">
    <location>
        <begin position="116"/>
        <end position="244"/>
    </location>
</feature>
<dbReference type="GO" id="GO:0044718">
    <property type="term" value="P:siderophore transmembrane transport"/>
    <property type="evidence" value="ECO:0007669"/>
    <property type="project" value="TreeGrafter"/>
</dbReference>
<dbReference type="SUPFAM" id="SSF56935">
    <property type="entry name" value="Porins"/>
    <property type="match status" value="1"/>
</dbReference>
<dbReference type="GO" id="GO:0009279">
    <property type="term" value="C:cell outer membrane"/>
    <property type="evidence" value="ECO:0007669"/>
    <property type="project" value="UniProtKB-SubCell"/>
</dbReference>
<evidence type="ECO:0000313" key="14">
    <source>
        <dbReference type="Proteomes" id="UP000260814"/>
    </source>
</evidence>
<evidence type="ECO:0000256" key="9">
    <source>
        <dbReference type="RuleBase" id="RU003357"/>
    </source>
</evidence>
<keyword evidence="6 8" id="KW-0472">Membrane</keyword>
<organism evidence="13 14">
    <name type="scientific">Phocaeicola plebeius</name>
    <dbReference type="NCBI Taxonomy" id="310297"/>
    <lineage>
        <taxon>Bacteria</taxon>
        <taxon>Pseudomonadati</taxon>
        <taxon>Bacteroidota</taxon>
        <taxon>Bacteroidia</taxon>
        <taxon>Bacteroidales</taxon>
        <taxon>Bacteroidaceae</taxon>
        <taxon>Phocaeicola</taxon>
    </lineage>
</organism>
<dbReference type="Gene3D" id="2.170.130.10">
    <property type="entry name" value="TonB-dependent receptor, plug domain"/>
    <property type="match status" value="1"/>
</dbReference>
<evidence type="ECO:0000256" key="8">
    <source>
        <dbReference type="PROSITE-ProRule" id="PRU01360"/>
    </source>
</evidence>
<dbReference type="Pfam" id="PF00593">
    <property type="entry name" value="TonB_dep_Rec_b-barrel"/>
    <property type="match status" value="1"/>
</dbReference>
<name>A0A3E4Z804_9BACT</name>
<dbReference type="InterPro" id="IPR039426">
    <property type="entry name" value="TonB-dep_rcpt-like"/>
</dbReference>
<dbReference type="AlphaFoldDB" id="A0A3E4Z804"/>
<protein>
    <submittedName>
        <fullName evidence="13">SusC/RagA family TonB-linked outer membrane protein</fullName>
    </submittedName>
</protein>
<dbReference type="InterPro" id="IPR036942">
    <property type="entry name" value="Beta-barrel_TonB_sf"/>
</dbReference>
<evidence type="ECO:0000256" key="6">
    <source>
        <dbReference type="ARBA" id="ARBA00023136"/>
    </source>
</evidence>
<dbReference type="PROSITE" id="PS52016">
    <property type="entry name" value="TONB_DEPENDENT_REC_3"/>
    <property type="match status" value="1"/>
</dbReference>
<evidence type="ECO:0000256" key="7">
    <source>
        <dbReference type="ARBA" id="ARBA00023237"/>
    </source>
</evidence>
<feature type="chain" id="PRO_5017684338" evidence="10">
    <location>
        <begin position="22"/>
        <end position="1064"/>
    </location>
</feature>
<dbReference type="Gene3D" id="2.60.40.1120">
    <property type="entry name" value="Carboxypeptidase-like, regulatory domain"/>
    <property type="match status" value="1"/>
</dbReference>
<feature type="signal peptide" evidence="10">
    <location>
        <begin position="1"/>
        <end position="21"/>
    </location>
</feature>
<evidence type="ECO:0000259" key="11">
    <source>
        <dbReference type="Pfam" id="PF00593"/>
    </source>
</evidence>
<evidence type="ECO:0000256" key="4">
    <source>
        <dbReference type="ARBA" id="ARBA00022692"/>
    </source>
</evidence>
<dbReference type="Pfam" id="PF13715">
    <property type="entry name" value="CarbopepD_reg_2"/>
    <property type="match status" value="1"/>
</dbReference>
<evidence type="ECO:0000256" key="3">
    <source>
        <dbReference type="ARBA" id="ARBA00022452"/>
    </source>
</evidence>
<dbReference type="InterPro" id="IPR008969">
    <property type="entry name" value="CarboxyPept-like_regulatory"/>
</dbReference>
<sequence length="1064" mass="116174">MKRKLMLLMTCLMIGIGLVNAQISKVTGNVTSEEDGLPVVGASVLVKGTTVGTVTDIDGNFTLTNVPSSAGTLVISFIGMQSQEVKIKPNVKVVLKSDAEVLDEVVVTAMGISKEKKALAYAVQDIKGDQLTQAASTSLSSALQGKVSGVDITPSSGMPGASSQITIRGVRSFTGDNTPLYVIDGMPISSAADIDTDTRNTGSVAGADFANRAVDIDPNDIESINILKGQAASALYGMRASNGVIVITTKSGKGAAKGKPTITLNTNLSFEKVSTLPEFQKEYAQGANGVYSPYASTAWGPKIADLANDATYGGNTDNAYTQQYGKHEGMYYVPQRAAAGLDPWAVPQAYDNAKNFFNTGISWSNNVNVAQAFDKGYYSFSLGNSTSDGIIPNTGMDRYNVKLNATANLSQNWTTGFSGNFITSKIKKQSSGNEGVVATIYGAPSSYDFNGIPSYIEGDPYTQNNYRSSTFNNAYWATDNNSFEERSQRFFGNTYAQYNTNFGTDNHSLTAKYQLGVDAYSTIYSDNYGYGDSSFATGYSRQDTYSITEMNSLFTLTYDWKITSDLDMNLLYGNEWVDKSTRVTTAEGYNFNFPGWNHIGNATTFQSGQSTTKKRTVGNFANLSLSWKSMLYFNATVRNDIVSSMPRGNRSFTYPSVSLGWIFTELPCLKDNSVLTFGKIRGSYAEVGMAGEYIENLYAVPGYGGGFSAGTPIQYPFGSVTSYIPYYRVYDPNLKPQNTKSYEVGLDLAFWHGLVSLNYTYSRQNVKDQIFAVPLSTSTGYSEMVTNGGAIHTNAHELTLTIKPIDKKNVYWDLGFNFSKIDNYVDKLADGVNSIMLGGFVTPQVRASIGEKFPVIYGTGYLRNENGDIVVDENGMPQAGEPQVIGRISPDFRLGFNTTLELYKFRLSAVFDWKQGGQMYCGTMGVLDYYGVTQRSADYRSQKDFLFELPAVKQNADGSYSPNDIKIKGENAFNYFNALNGINEASVYDNSFIKLREISLSYPILEKKFLNVTANVFARNILIWSQLPGLDPEATLGNNNMAGAFERFSMPGTSSYGFGLTFKF</sequence>
<dbReference type="FunFam" id="2.170.130.10:FF:000023">
    <property type="entry name" value="SusC/RagA family TonB-linked outer membrane protein"/>
    <property type="match status" value="1"/>
</dbReference>
<dbReference type="InterPro" id="IPR023996">
    <property type="entry name" value="TonB-dep_OMP_SusC/RagA"/>
</dbReference>
<gene>
    <name evidence="13" type="ORF">DXB87_08905</name>
</gene>
<dbReference type="NCBIfam" id="TIGR04057">
    <property type="entry name" value="SusC_RagA_signa"/>
    <property type="match status" value="1"/>
</dbReference>
<comment type="caution">
    <text evidence="13">The sequence shown here is derived from an EMBL/GenBank/DDBJ whole genome shotgun (WGS) entry which is preliminary data.</text>
</comment>
<accession>A0A3E4Z804</accession>
<evidence type="ECO:0000256" key="5">
    <source>
        <dbReference type="ARBA" id="ARBA00023077"/>
    </source>
</evidence>
<dbReference type="SUPFAM" id="SSF49464">
    <property type="entry name" value="Carboxypeptidase regulatory domain-like"/>
    <property type="match status" value="1"/>
</dbReference>
<dbReference type="PANTHER" id="PTHR30069">
    <property type="entry name" value="TONB-DEPENDENT OUTER MEMBRANE RECEPTOR"/>
    <property type="match status" value="1"/>
</dbReference>
<keyword evidence="3 8" id="KW-1134">Transmembrane beta strand</keyword>
<dbReference type="EMBL" id="QSTW01000010">
    <property type="protein sequence ID" value="RGM91020.1"/>
    <property type="molecule type" value="Genomic_DNA"/>
</dbReference>
<evidence type="ECO:0000256" key="1">
    <source>
        <dbReference type="ARBA" id="ARBA00004571"/>
    </source>
</evidence>
<proteinExistence type="inferred from homology"/>
<dbReference type="InterPro" id="IPR000531">
    <property type="entry name" value="Beta-barrel_TonB"/>
</dbReference>
<keyword evidence="2 8" id="KW-0813">Transport</keyword>
<keyword evidence="7 8" id="KW-0998">Cell outer membrane</keyword>
<feature type="domain" description="TonB-dependent receptor-like beta-barrel" evidence="11">
    <location>
        <begin position="454"/>
        <end position="826"/>
    </location>
</feature>